<protein>
    <recommendedName>
        <fullName evidence="12">Sensor-like histidine kinase SenX3</fullName>
        <ecNumber evidence="3">2.7.13.3</ecNumber>
    </recommendedName>
</protein>
<dbReference type="InterPro" id="IPR003594">
    <property type="entry name" value="HATPase_dom"/>
</dbReference>
<dbReference type="EMBL" id="NRGR01000008">
    <property type="protein sequence ID" value="PCC40192.1"/>
    <property type="molecule type" value="Genomic_DNA"/>
</dbReference>
<evidence type="ECO:0000256" key="13">
    <source>
        <dbReference type="SAM" id="MobiDB-lite"/>
    </source>
</evidence>
<evidence type="ECO:0000256" key="10">
    <source>
        <dbReference type="ARBA" id="ARBA00023012"/>
    </source>
</evidence>
<dbReference type="CDD" id="cd00075">
    <property type="entry name" value="HATPase"/>
    <property type="match status" value="1"/>
</dbReference>
<feature type="domain" description="Histidine kinase" evidence="14">
    <location>
        <begin position="164"/>
        <end position="380"/>
    </location>
</feature>
<evidence type="ECO:0000256" key="6">
    <source>
        <dbReference type="ARBA" id="ARBA00022679"/>
    </source>
</evidence>
<dbReference type="InterPro" id="IPR005467">
    <property type="entry name" value="His_kinase_dom"/>
</dbReference>
<dbReference type="InterPro" id="IPR036890">
    <property type="entry name" value="HATPase_C_sf"/>
</dbReference>
<dbReference type="InterPro" id="IPR050351">
    <property type="entry name" value="BphY/WalK/GraS-like"/>
</dbReference>
<feature type="compositionally biased region" description="Basic and acidic residues" evidence="13">
    <location>
        <begin position="404"/>
        <end position="416"/>
    </location>
</feature>
<keyword evidence="4" id="KW-1003">Cell membrane</keyword>
<dbReference type="PRINTS" id="PR00344">
    <property type="entry name" value="BCTRLSENSOR"/>
</dbReference>
<proteinExistence type="predicted"/>
<dbReference type="SMART" id="SM00388">
    <property type="entry name" value="HisKA"/>
    <property type="match status" value="1"/>
</dbReference>
<keyword evidence="11" id="KW-0472">Membrane</keyword>
<dbReference type="Gene3D" id="1.10.287.130">
    <property type="match status" value="1"/>
</dbReference>
<dbReference type="PANTHER" id="PTHR45453">
    <property type="entry name" value="PHOSPHATE REGULON SENSOR PROTEIN PHOR"/>
    <property type="match status" value="1"/>
</dbReference>
<evidence type="ECO:0000256" key="7">
    <source>
        <dbReference type="ARBA" id="ARBA00022741"/>
    </source>
</evidence>
<dbReference type="PROSITE" id="PS50109">
    <property type="entry name" value="HIS_KIN"/>
    <property type="match status" value="1"/>
</dbReference>
<dbReference type="GO" id="GO:0000155">
    <property type="term" value="F:phosphorelay sensor kinase activity"/>
    <property type="evidence" value="ECO:0007669"/>
    <property type="project" value="InterPro"/>
</dbReference>
<feature type="compositionally biased region" description="Basic and acidic residues" evidence="13">
    <location>
        <begin position="441"/>
        <end position="452"/>
    </location>
</feature>
<evidence type="ECO:0000256" key="11">
    <source>
        <dbReference type="ARBA" id="ARBA00023136"/>
    </source>
</evidence>
<keyword evidence="8 15" id="KW-0418">Kinase</keyword>
<keyword evidence="6" id="KW-0808">Transferase</keyword>
<dbReference type="GeneID" id="95326610"/>
<dbReference type="SUPFAM" id="SSF55874">
    <property type="entry name" value="ATPase domain of HSP90 chaperone/DNA topoisomerase II/histidine kinase"/>
    <property type="match status" value="1"/>
</dbReference>
<dbReference type="GO" id="GO:0005524">
    <property type="term" value="F:ATP binding"/>
    <property type="evidence" value="ECO:0007669"/>
    <property type="project" value="UniProtKB-KW"/>
</dbReference>
<dbReference type="InterPro" id="IPR036097">
    <property type="entry name" value="HisK_dim/P_sf"/>
</dbReference>
<evidence type="ECO:0000256" key="5">
    <source>
        <dbReference type="ARBA" id="ARBA00022553"/>
    </source>
</evidence>
<evidence type="ECO:0000256" key="1">
    <source>
        <dbReference type="ARBA" id="ARBA00000085"/>
    </source>
</evidence>
<dbReference type="FunFam" id="1.10.287.130:FF:000008">
    <property type="entry name" value="Two-component sensor histidine kinase"/>
    <property type="match status" value="1"/>
</dbReference>
<dbReference type="InterPro" id="IPR004358">
    <property type="entry name" value="Sig_transdc_His_kin-like_C"/>
</dbReference>
<gene>
    <name evidence="15" type="ORF">CIK66_06070</name>
</gene>
<dbReference type="SMART" id="SM00387">
    <property type="entry name" value="HATPase_c"/>
    <property type="match status" value="1"/>
</dbReference>
<keyword evidence="7" id="KW-0547">Nucleotide-binding</keyword>
<dbReference type="FunFam" id="3.30.565.10:FF:000006">
    <property type="entry name" value="Sensor histidine kinase WalK"/>
    <property type="match status" value="1"/>
</dbReference>
<dbReference type="CDD" id="cd00082">
    <property type="entry name" value="HisKA"/>
    <property type="match status" value="1"/>
</dbReference>
<accession>A0A2A3YKB9</accession>
<dbReference type="PANTHER" id="PTHR45453:SF1">
    <property type="entry name" value="PHOSPHATE REGULON SENSOR PROTEIN PHOR"/>
    <property type="match status" value="1"/>
</dbReference>
<keyword evidence="9" id="KW-0067">ATP-binding</keyword>
<dbReference type="AlphaFoldDB" id="A0A2A3YKB9"/>
<feature type="region of interest" description="Disordered" evidence="13">
    <location>
        <begin position="393"/>
        <end position="452"/>
    </location>
</feature>
<evidence type="ECO:0000259" key="14">
    <source>
        <dbReference type="PROSITE" id="PS50109"/>
    </source>
</evidence>
<dbReference type="InterPro" id="IPR003661">
    <property type="entry name" value="HisK_dim/P_dom"/>
</dbReference>
<evidence type="ECO:0000256" key="2">
    <source>
        <dbReference type="ARBA" id="ARBA00004236"/>
    </source>
</evidence>
<dbReference type="Pfam" id="PF00512">
    <property type="entry name" value="HisKA"/>
    <property type="match status" value="1"/>
</dbReference>
<dbReference type="GO" id="GO:0016036">
    <property type="term" value="P:cellular response to phosphate starvation"/>
    <property type="evidence" value="ECO:0007669"/>
    <property type="project" value="TreeGrafter"/>
</dbReference>
<comment type="subcellular location">
    <subcellularLocation>
        <location evidence="2">Cell membrane</location>
    </subcellularLocation>
</comment>
<dbReference type="SUPFAM" id="SSF47384">
    <property type="entry name" value="Homodimeric domain of signal transducing histidine kinase"/>
    <property type="match status" value="1"/>
</dbReference>
<dbReference type="EC" id="2.7.13.3" evidence="3"/>
<keyword evidence="10" id="KW-0902">Two-component regulatory system</keyword>
<dbReference type="GO" id="GO:0004721">
    <property type="term" value="F:phosphoprotein phosphatase activity"/>
    <property type="evidence" value="ECO:0007669"/>
    <property type="project" value="TreeGrafter"/>
</dbReference>
<dbReference type="RefSeq" id="WP_096163977.1">
    <property type="nucleotide sequence ID" value="NZ_BAAAIQ010000005.1"/>
</dbReference>
<keyword evidence="5" id="KW-0597">Phosphoprotein</keyword>
<dbReference type="OrthoDB" id="9813151at2"/>
<evidence type="ECO:0000256" key="4">
    <source>
        <dbReference type="ARBA" id="ARBA00022475"/>
    </source>
</evidence>
<feature type="compositionally biased region" description="Low complexity" evidence="13">
    <location>
        <begin position="421"/>
        <end position="440"/>
    </location>
</feature>
<reference evidence="15 16" key="1">
    <citation type="journal article" date="2017" name="Elife">
        <title>Extensive horizontal gene transfer in cheese-associated bacteria.</title>
        <authorList>
            <person name="Bonham K.S."/>
            <person name="Wolfe B.E."/>
            <person name="Dutton R.J."/>
        </authorList>
    </citation>
    <scope>NUCLEOTIDE SEQUENCE [LARGE SCALE GENOMIC DNA]</scope>
    <source>
        <strain evidence="15 16">341_9</strain>
    </source>
</reference>
<organism evidence="15 16">
    <name type="scientific">Brachybacterium alimentarium</name>
    <dbReference type="NCBI Taxonomy" id="47845"/>
    <lineage>
        <taxon>Bacteria</taxon>
        <taxon>Bacillati</taxon>
        <taxon>Actinomycetota</taxon>
        <taxon>Actinomycetes</taxon>
        <taxon>Micrococcales</taxon>
        <taxon>Dermabacteraceae</taxon>
        <taxon>Brachybacterium</taxon>
    </lineage>
</organism>
<evidence type="ECO:0000313" key="16">
    <source>
        <dbReference type="Proteomes" id="UP000218598"/>
    </source>
</evidence>
<dbReference type="Proteomes" id="UP000218598">
    <property type="component" value="Unassembled WGS sequence"/>
</dbReference>
<dbReference type="GO" id="GO:0005886">
    <property type="term" value="C:plasma membrane"/>
    <property type="evidence" value="ECO:0007669"/>
    <property type="project" value="UniProtKB-SubCell"/>
</dbReference>
<sequence length="452" mass="47623">MPLTVLLLLAGAIGLVIGCAATLAFLRSDRRRTATPLAVRQGIPEPAMEVLAILSSAYVVLDASGDVLRASPLAYAYGIVRAAEGDYPRLANQELIALAADVGRNGGFRDERLSLHRSSQAATDTDAVIDVRIGSLGEHGALLLADDLTRAVRVEETRRDFVANVSHELKTPVGAITLLAETMEDAAEDPDAVRRFADRMQAESRRLAHLVQEIIELSRVQGNSSLPDAEAVEIDDVVADAVALNRNFALGSSIEVAVGGAGGLRVFGSASMLTTALSNLVSNAISYSDPQTRIGVSVRREGGMVELSVKDQGIGISKENLERVFERFYRVDRARSRSTGGSGLGLAIVKHIATDHGGEVTAWSMRGQGSTFTLRLPEMGETGTITAHAAEDVAEPAAHSASRARAERPPGPEHAARTRNGRASAATDAAGSDGSGTTSRHAADDRRPGKGD</sequence>
<evidence type="ECO:0000256" key="3">
    <source>
        <dbReference type="ARBA" id="ARBA00012438"/>
    </source>
</evidence>
<dbReference type="Gene3D" id="3.30.565.10">
    <property type="entry name" value="Histidine kinase-like ATPase, C-terminal domain"/>
    <property type="match status" value="1"/>
</dbReference>
<evidence type="ECO:0000256" key="8">
    <source>
        <dbReference type="ARBA" id="ARBA00022777"/>
    </source>
</evidence>
<name>A0A2A3YKB9_9MICO</name>
<evidence type="ECO:0000313" key="15">
    <source>
        <dbReference type="EMBL" id="PCC40192.1"/>
    </source>
</evidence>
<keyword evidence="16" id="KW-1185">Reference proteome</keyword>
<comment type="caution">
    <text evidence="15">The sequence shown here is derived from an EMBL/GenBank/DDBJ whole genome shotgun (WGS) entry which is preliminary data.</text>
</comment>
<dbReference type="Pfam" id="PF02518">
    <property type="entry name" value="HATPase_c"/>
    <property type="match status" value="1"/>
</dbReference>
<comment type="catalytic activity">
    <reaction evidence="1">
        <text>ATP + protein L-histidine = ADP + protein N-phospho-L-histidine.</text>
        <dbReference type="EC" id="2.7.13.3"/>
    </reaction>
</comment>
<evidence type="ECO:0000256" key="9">
    <source>
        <dbReference type="ARBA" id="ARBA00022840"/>
    </source>
</evidence>
<evidence type="ECO:0000256" key="12">
    <source>
        <dbReference type="ARBA" id="ARBA00039401"/>
    </source>
</evidence>